<gene>
    <name evidence="1" type="ORF">EYW49_11180</name>
</gene>
<dbReference type="SUPFAM" id="SSF53756">
    <property type="entry name" value="UDP-Glycosyltransferase/glycogen phosphorylase"/>
    <property type="match status" value="1"/>
</dbReference>
<sequence>MTRLRILVLLIDKTGHRHQAEGVAHVLARATPAESVPLEVRPRRWAPPFLRNRTVAAARWFGIPRVLKAVYGIDPDALAPPDVIVGSGRPAVPVGILLGRHFGVPHVYSGLADGMRLASAIDLRLVSVAAFADEANAVLTPVPCLVEPDRLPRPRPLRTRADFTGARVALMLGGDAHSHRFDDDDWAGIARLIGEMRTGFGVRWIVTNSRRTAASAGDRMAALAREGLIERFIDVRRPGSGTLAELFAADAIVVTEDSVSMMSEAVAAQRPVVALRPRRMVPTLVDAIVGDLERGGALRVMPIAGRSADDLAAALLAVMPIALDHRDAIAAAIRGRLPALFSGRDPA</sequence>
<dbReference type="EMBL" id="SJFN01000014">
    <property type="protein sequence ID" value="TBW37660.1"/>
    <property type="molecule type" value="Genomic_DNA"/>
</dbReference>
<dbReference type="Pfam" id="PF06258">
    <property type="entry name" value="Mito_fiss_Elm1"/>
    <property type="match status" value="1"/>
</dbReference>
<evidence type="ECO:0008006" key="3">
    <source>
        <dbReference type="Google" id="ProtNLM"/>
    </source>
</evidence>
<dbReference type="AlphaFoldDB" id="A0A4Q9VQ66"/>
<keyword evidence="2" id="KW-1185">Reference proteome</keyword>
<dbReference type="OrthoDB" id="1865at2"/>
<dbReference type="RefSeq" id="WP_131309611.1">
    <property type="nucleotide sequence ID" value="NZ_SJFN01000014.1"/>
</dbReference>
<reference evidence="1 2" key="1">
    <citation type="submission" date="2019-02" db="EMBL/GenBank/DDBJ databases">
        <title>Siculibacillus lacustris gen. nov., sp. nov., a new rosette-forming bacterium isolated from a freshwater crater lake (Lake St. Ana, Romania).</title>
        <authorList>
            <person name="Felfoldi T."/>
            <person name="Marton Z."/>
            <person name="Szabo A."/>
            <person name="Mentes A."/>
            <person name="Boka K."/>
            <person name="Marialigeti K."/>
            <person name="Mathe I."/>
            <person name="Koncz M."/>
            <person name="Schumann P."/>
            <person name="Toth E."/>
        </authorList>
    </citation>
    <scope>NUCLEOTIDE SEQUENCE [LARGE SCALE GENOMIC DNA]</scope>
    <source>
        <strain evidence="1 2">SA-279</strain>
    </source>
</reference>
<accession>A0A4Q9VQ66</accession>
<comment type="caution">
    <text evidence="1">The sequence shown here is derived from an EMBL/GenBank/DDBJ whole genome shotgun (WGS) entry which is preliminary data.</text>
</comment>
<dbReference type="InterPro" id="IPR009367">
    <property type="entry name" value="Elm1-like"/>
</dbReference>
<organism evidence="1 2">
    <name type="scientific">Siculibacillus lacustris</name>
    <dbReference type="NCBI Taxonomy" id="1549641"/>
    <lineage>
        <taxon>Bacteria</taxon>
        <taxon>Pseudomonadati</taxon>
        <taxon>Pseudomonadota</taxon>
        <taxon>Alphaproteobacteria</taxon>
        <taxon>Hyphomicrobiales</taxon>
        <taxon>Ancalomicrobiaceae</taxon>
        <taxon>Siculibacillus</taxon>
    </lineage>
</organism>
<protein>
    <recommendedName>
        <fullName evidence="3">Nucleoside-diphosphate sugar epimerase</fullName>
    </recommendedName>
</protein>
<name>A0A4Q9VQ66_9HYPH</name>
<evidence type="ECO:0000313" key="2">
    <source>
        <dbReference type="Proteomes" id="UP000292781"/>
    </source>
</evidence>
<proteinExistence type="predicted"/>
<dbReference type="Proteomes" id="UP000292781">
    <property type="component" value="Unassembled WGS sequence"/>
</dbReference>
<evidence type="ECO:0000313" key="1">
    <source>
        <dbReference type="EMBL" id="TBW37660.1"/>
    </source>
</evidence>